<dbReference type="AlphaFoldDB" id="A6DJN2"/>
<proteinExistence type="predicted"/>
<evidence type="ECO:0000313" key="1">
    <source>
        <dbReference type="EMBL" id="EDM28106.1"/>
    </source>
</evidence>
<evidence type="ECO:0000313" key="2">
    <source>
        <dbReference type="Proteomes" id="UP000004947"/>
    </source>
</evidence>
<sequence length="40" mass="4569">MNAWANGKTEWNSNEGTCFNYSDHDYDDGIYVFGRNECSG</sequence>
<accession>A6DJN2</accession>
<organism evidence="1 2">
    <name type="scientific">Lentisphaera araneosa HTCC2155</name>
    <dbReference type="NCBI Taxonomy" id="313628"/>
    <lineage>
        <taxon>Bacteria</taxon>
        <taxon>Pseudomonadati</taxon>
        <taxon>Lentisphaerota</taxon>
        <taxon>Lentisphaeria</taxon>
        <taxon>Lentisphaerales</taxon>
        <taxon>Lentisphaeraceae</taxon>
        <taxon>Lentisphaera</taxon>
    </lineage>
</organism>
<gene>
    <name evidence="1" type="ORF">LNTAR_12156</name>
</gene>
<comment type="caution">
    <text evidence="1">The sequence shown here is derived from an EMBL/GenBank/DDBJ whole genome shotgun (WGS) entry which is preliminary data.</text>
</comment>
<name>A6DJN2_9BACT</name>
<protein>
    <submittedName>
        <fullName evidence="1">Uncharacterized protein</fullName>
    </submittedName>
</protein>
<dbReference type="EMBL" id="ABCK01000006">
    <property type="protein sequence ID" value="EDM28106.1"/>
    <property type="molecule type" value="Genomic_DNA"/>
</dbReference>
<keyword evidence="2" id="KW-1185">Reference proteome</keyword>
<reference evidence="1 2" key="1">
    <citation type="journal article" date="2010" name="J. Bacteriol.">
        <title>Genome sequence of Lentisphaera araneosa HTCC2155T, the type species of the order Lentisphaerales in the phylum Lentisphaerae.</title>
        <authorList>
            <person name="Thrash J.C."/>
            <person name="Cho J.C."/>
            <person name="Vergin K.L."/>
            <person name="Morris R.M."/>
            <person name="Giovannoni S.J."/>
        </authorList>
    </citation>
    <scope>NUCLEOTIDE SEQUENCE [LARGE SCALE GENOMIC DNA]</scope>
    <source>
        <strain evidence="1 2">HTCC2155</strain>
    </source>
</reference>
<dbReference type="Proteomes" id="UP000004947">
    <property type="component" value="Unassembled WGS sequence"/>
</dbReference>